<dbReference type="InterPro" id="IPR036249">
    <property type="entry name" value="Thioredoxin-like_sf"/>
</dbReference>
<name>A0A1J0VC37_9GAMM</name>
<dbReference type="AlphaFoldDB" id="A0A1J0VC37"/>
<evidence type="ECO:0000313" key="2">
    <source>
        <dbReference type="EMBL" id="APE29616.1"/>
    </source>
</evidence>
<accession>A0A1J0VC37</accession>
<dbReference type="OrthoDB" id="9813770at2"/>
<dbReference type="KEGG" id="hsi:BOX17_00775"/>
<feature type="domain" description="DSBA-like thioredoxin" evidence="1">
    <location>
        <begin position="10"/>
        <end position="198"/>
    </location>
</feature>
<dbReference type="Pfam" id="PF01323">
    <property type="entry name" value="DSBA"/>
    <property type="match status" value="1"/>
</dbReference>
<dbReference type="CDD" id="cd03025">
    <property type="entry name" value="DsbA_FrnE_like"/>
    <property type="match status" value="1"/>
</dbReference>
<protein>
    <submittedName>
        <fullName evidence="2">Disulfide bond formation protein DsbA</fullName>
    </submittedName>
</protein>
<sequence>MTVSPTPSLTLDFFHDVVCGWCFNLSPRLHRLAEEFELDIRHRTFVLQDSPARMAEVFGSMAQAKATILDHWAACREANDAPERFNIEGMRSAPFDYPHGLPGALACQAAQYLAGEAGHWQMFDAIQAAHLSEARNVADPSVLRAIAREAGFDAFAFTRRLEDPATLEVVQADQRLARRLRVSVVPTVIVRETGQRLINGPLESLRAQLLDNLRLVSTELTS</sequence>
<proteinExistence type="predicted"/>
<dbReference type="Proteomes" id="UP000181985">
    <property type="component" value="Chromosome"/>
</dbReference>
<dbReference type="InterPro" id="IPR001853">
    <property type="entry name" value="DSBA-like_thioredoxin_dom"/>
</dbReference>
<gene>
    <name evidence="2" type="ORF">BOX17_00775</name>
</gene>
<evidence type="ECO:0000313" key="3">
    <source>
        <dbReference type="Proteomes" id="UP000181985"/>
    </source>
</evidence>
<organism evidence="2 3">
    <name type="scientific">Halomonas aestuarii</name>
    <dbReference type="NCBI Taxonomy" id="1897729"/>
    <lineage>
        <taxon>Bacteria</taxon>
        <taxon>Pseudomonadati</taxon>
        <taxon>Pseudomonadota</taxon>
        <taxon>Gammaproteobacteria</taxon>
        <taxon>Oceanospirillales</taxon>
        <taxon>Halomonadaceae</taxon>
        <taxon>Halomonas</taxon>
    </lineage>
</organism>
<dbReference type="EMBL" id="CP018139">
    <property type="protein sequence ID" value="APE29616.1"/>
    <property type="molecule type" value="Genomic_DNA"/>
</dbReference>
<evidence type="ECO:0000259" key="1">
    <source>
        <dbReference type="Pfam" id="PF01323"/>
    </source>
</evidence>
<dbReference type="Gene3D" id="3.40.30.10">
    <property type="entry name" value="Glutaredoxin"/>
    <property type="match status" value="1"/>
</dbReference>
<reference evidence="3" key="1">
    <citation type="submission" date="2016-11" db="EMBL/GenBank/DDBJ databases">
        <title>Halolamina sediminis sp. nov., an extremely halophilic archaeon isolated from solar salt.</title>
        <authorList>
            <person name="Koh H.-W."/>
            <person name="Rani S."/>
            <person name="Park S.-J."/>
        </authorList>
    </citation>
    <scope>NUCLEOTIDE SEQUENCE [LARGE SCALE GENOMIC DNA]</scope>
    <source>
        <strain evidence="3">Hb3</strain>
    </source>
</reference>
<keyword evidence="3" id="KW-1185">Reference proteome</keyword>
<dbReference type="PANTHER" id="PTHR13887">
    <property type="entry name" value="GLUTATHIONE S-TRANSFERASE KAPPA"/>
    <property type="match status" value="1"/>
</dbReference>
<dbReference type="SUPFAM" id="SSF52833">
    <property type="entry name" value="Thioredoxin-like"/>
    <property type="match status" value="1"/>
</dbReference>
<dbReference type="GO" id="GO:0016491">
    <property type="term" value="F:oxidoreductase activity"/>
    <property type="evidence" value="ECO:0007669"/>
    <property type="project" value="InterPro"/>
</dbReference>
<dbReference type="RefSeq" id="WP_071941603.1">
    <property type="nucleotide sequence ID" value="NZ_CP018139.1"/>
</dbReference>